<evidence type="ECO:0000256" key="1">
    <source>
        <dbReference type="SAM" id="MobiDB-lite"/>
    </source>
</evidence>
<dbReference type="EMBL" id="CALLCH030000001">
    <property type="protein sequence ID" value="CAI4211349.1"/>
    <property type="molecule type" value="Genomic_DNA"/>
</dbReference>
<dbReference type="OrthoDB" id="5366163at2759"/>
<gene>
    <name evidence="2" type="ORF">PPNO1_LOCUS1144</name>
</gene>
<proteinExistence type="predicted"/>
<keyword evidence="3" id="KW-1185">Reference proteome</keyword>
<comment type="caution">
    <text evidence="2">The sequence shown here is derived from an EMBL/GenBank/DDBJ whole genome shotgun (WGS) entry which is preliminary data.</text>
</comment>
<feature type="compositionally biased region" description="Polar residues" evidence="1">
    <location>
        <begin position="172"/>
        <end position="185"/>
    </location>
</feature>
<name>A0A9P1GWR3_9PEZI</name>
<organism evidence="2 3">
    <name type="scientific">Parascedosporium putredinis</name>
    <dbReference type="NCBI Taxonomy" id="1442378"/>
    <lineage>
        <taxon>Eukaryota</taxon>
        <taxon>Fungi</taxon>
        <taxon>Dikarya</taxon>
        <taxon>Ascomycota</taxon>
        <taxon>Pezizomycotina</taxon>
        <taxon>Sordariomycetes</taxon>
        <taxon>Hypocreomycetidae</taxon>
        <taxon>Microascales</taxon>
        <taxon>Microascaceae</taxon>
        <taxon>Parascedosporium</taxon>
    </lineage>
</organism>
<dbReference type="Proteomes" id="UP000838763">
    <property type="component" value="Unassembled WGS sequence"/>
</dbReference>
<evidence type="ECO:0000313" key="2">
    <source>
        <dbReference type="EMBL" id="CAI4211349.1"/>
    </source>
</evidence>
<reference evidence="2" key="1">
    <citation type="submission" date="2022-11" db="EMBL/GenBank/DDBJ databases">
        <authorList>
            <person name="Scott C."/>
            <person name="Bruce N."/>
        </authorList>
    </citation>
    <scope>NUCLEOTIDE SEQUENCE</scope>
</reference>
<evidence type="ECO:0000313" key="3">
    <source>
        <dbReference type="Proteomes" id="UP000838763"/>
    </source>
</evidence>
<dbReference type="AlphaFoldDB" id="A0A9P1GWR3"/>
<sequence length="581" mass="63215">MFRPSYQASEDALHGQDLFTSIGHKAKKDVMHNPLPDDDLVPPPSYDSLAIELCTTSQIHEIDSVEIPSVEPPRRAQPSRVRTYLQSPKPTLQPEPSPFFDTALPESVPSCVIPAELDNSLMNPACHDSTVMTWINDPAAYIPFEFPAGDRRSIISIGSHMGDDRRAKTRSKTLAPSSSLRSNASMDLDSPMSNLLCQPAYEIDSLHPTPPFGTPLDGDLILPDVISELPADTPFSSIPNVPDDLLESAALFTLETCDDEPALCHTLADLSKPLAPEVNVLPYSTGAASSLAAHEPSRTDPSSLITAAWETLLAHISSSKTKLQHLRTNPLALLFLSTEPQDIAASGHAALARILDGNAPSSPFELLCFVHVAYSYFLVLHEDDAPLFLTIFLLKPPVIPAALQWHLRKNISRLPAPYGNPTTLNQLEHSLLSRAGSETLQGLASELWTTHLKEASLLSRVNDPTFSISVGLTVNAVRQKFVHVPGLSATLLSVNNLLLEGQIATVRRAELELLQAASHSLPPATFLKEYSPFVRRHFDALYADTSLGSAPRAIYYLHAIRLVESAFTSASPKHLMTSATC</sequence>
<protein>
    <submittedName>
        <fullName evidence="2">Uncharacterized protein</fullName>
    </submittedName>
</protein>
<feature type="region of interest" description="Disordered" evidence="1">
    <location>
        <begin position="161"/>
        <end position="185"/>
    </location>
</feature>
<accession>A0A9P1GWR3</accession>
<feature type="region of interest" description="Disordered" evidence="1">
    <location>
        <begin position="69"/>
        <end position="95"/>
    </location>
</feature>